<evidence type="ECO:0000256" key="7">
    <source>
        <dbReference type="ARBA" id="ARBA00013188"/>
    </source>
</evidence>
<feature type="binding site" evidence="10 13">
    <location>
        <position position="32"/>
    </location>
    <ligand>
        <name>a divalent metal cation</name>
        <dbReference type="ChEBI" id="CHEBI:60240"/>
    </ligand>
</feature>
<dbReference type="EC" id="5.1.3.1" evidence="7 10"/>
<evidence type="ECO:0000256" key="13">
    <source>
        <dbReference type="PIRSR" id="PIRSR001461-2"/>
    </source>
</evidence>
<evidence type="ECO:0000256" key="1">
    <source>
        <dbReference type="ARBA" id="ARBA00001782"/>
    </source>
</evidence>
<dbReference type="GO" id="GO:0006098">
    <property type="term" value="P:pentose-phosphate shunt"/>
    <property type="evidence" value="ECO:0007669"/>
    <property type="project" value="UniProtKB-UniRule"/>
</dbReference>
<feature type="binding site" evidence="14">
    <location>
        <position position="176"/>
    </location>
    <ligand>
        <name>substrate</name>
    </ligand>
</feature>
<feature type="binding site" evidence="10">
    <location>
        <begin position="174"/>
        <end position="176"/>
    </location>
    <ligand>
        <name>substrate</name>
    </ligand>
</feature>
<keyword evidence="13" id="KW-0170">Cobalt</keyword>
<dbReference type="AlphaFoldDB" id="A0A6V7RN99"/>
<dbReference type="RefSeq" id="WP_185126091.1">
    <property type="nucleotide sequence ID" value="NZ_CAJEWD010000008.1"/>
</dbReference>
<feature type="binding site" evidence="10 13">
    <location>
        <position position="34"/>
    </location>
    <ligand>
        <name>a divalent metal cation</name>
        <dbReference type="ChEBI" id="CHEBI:60240"/>
    </ligand>
</feature>
<evidence type="ECO:0000256" key="6">
    <source>
        <dbReference type="ARBA" id="ARBA00009541"/>
    </source>
</evidence>
<feature type="binding site" evidence="10 14">
    <location>
        <begin position="196"/>
        <end position="197"/>
    </location>
    <ligand>
        <name>substrate</name>
    </ligand>
</feature>
<dbReference type="PROSITE" id="PS01085">
    <property type="entry name" value="RIBUL_P_3_EPIMER_1"/>
    <property type="match status" value="1"/>
</dbReference>
<dbReference type="InterPro" id="IPR026019">
    <property type="entry name" value="Ribul_P_3_epim"/>
</dbReference>
<comment type="cofactor">
    <cofactor evidence="3">
        <name>Co(2+)</name>
        <dbReference type="ChEBI" id="CHEBI:48828"/>
    </cofactor>
</comment>
<comment type="cofactor">
    <cofactor evidence="4">
        <name>Zn(2+)</name>
        <dbReference type="ChEBI" id="CHEBI:29105"/>
    </cofactor>
</comment>
<name>A0A6V7RN99_9STAP</name>
<dbReference type="GO" id="GO:0005737">
    <property type="term" value="C:cytoplasm"/>
    <property type="evidence" value="ECO:0007669"/>
    <property type="project" value="UniProtKB-ARBA"/>
</dbReference>
<feature type="binding site" evidence="10 14">
    <location>
        <position position="65"/>
    </location>
    <ligand>
        <name>substrate</name>
    </ligand>
</feature>
<keyword evidence="9 10" id="KW-0413">Isomerase</keyword>
<feature type="binding site" evidence="10 13">
    <location>
        <position position="65"/>
    </location>
    <ligand>
        <name>a divalent metal cation</name>
        <dbReference type="ChEBI" id="CHEBI:60240"/>
    </ligand>
</feature>
<keyword evidence="10 11" id="KW-0119">Carbohydrate metabolism</keyword>
<feature type="binding site" evidence="10 14">
    <location>
        <begin position="141"/>
        <end position="144"/>
    </location>
    <ligand>
        <name>substrate</name>
    </ligand>
</feature>
<evidence type="ECO:0000256" key="14">
    <source>
        <dbReference type="PIRSR" id="PIRSR001461-3"/>
    </source>
</evidence>
<gene>
    <name evidence="10 15" type="primary">rpe</name>
    <name evidence="15" type="ORF">JEODO184_01622</name>
</gene>
<dbReference type="NCBIfam" id="TIGR01163">
    <property type="entry name" value="rpe"/>
    <property type="match status" value="1"/>
</dbReference>
<comment type="similarity">
    <text evidence="6 10 11">Belongs to the ribulose-phosphate 3-epimerase family.</text>
</comment>
<evidence type="ECO:0000256" key="4">
    <source>
        <dbReference type="ARBA" id="ARBA00001947"/>
    </source>
</evidence>
<proteinExistence type="inferred from homology"/>
<dbReference type="HAMAP" id="MF_02227">
    <property type="entry name" value="RPE"/>
    <property type="match status" value="1"/>
</dbReference>
<organism evidence="15 16">
    <name type="scientific">Jeotgalicoccus meleagridis</name>
    <dbReference type="NCBI Taxonomy" id="2759181"/>
    <lineage>
        <taxon>Bacteria</taxon>
        <taxon>Bacillati</taxon>
        <taxon>Bacillota</taxon>
        <taxon>Bacilli</taxon>
        <taxon>Bacillales</taxon>
        <taxon>Staphylococcaceae</taxon>
        <taxon>Jeotgalicoccus</taxon>
    </lineage>
</organism>
<dbReference type="PIRSF" id="PIRSF001461">
    <property type="entry name" value="RPE"/>
    <property type="match status" value="1"/>
</dbReference>
<evidence type="ECO:0000256" key="12">
    <source>
        <dbReference type="PIRSR" id="PIRSR001461-1"/>
    </source>
</evidence>
<dbReference type="GO" id="GO:0004750">
    <property type="term" value="F:D-ribulose-phosphate 3-epimerase activity"/>
    <property type="evidence" value="ECO:0007669"/>
    <property type="project" value="UniProtKB-UniRule"/>
</dbReference>
<sequence>MTKVLPSLLASDFSNLDRDIKEMEAAGADMFHLDIMDGQFVPNISYGIPVCEAISKSSSIPLDVHLMTYDPTQFIEDFKNMGVEMLSFHIEATPHAHRAVQEIKNAGMKAGIALNPQTPVEAIKHLLRDVDFVLIMTVNPGFGGQTFIDSCLDKLDDLVALRKSLDTDFDIEVDGGINDETAQLCKSHGANLLVSGSYLFKASDKEKTIFKLKED</sequence>
<keyword evidence="13" id="KW-0464">Manganese</keyword>
<evidence type="ECO:0000256" key="11">
    <source>
        <dbReference type="PIRNR" id="PIRNR001461"/>
    </source>
</evidence>
<comment type="catalytic activity">
    <reaction evidence="1 10 11">
        <text>D-ribulose 5-phosphate = D-xylulose 5-phosphate</text>
        <dbReference type="Rhea" id="RHEA:13677"/>
        <dbReference type="ChEBI" id="CHEBI:57737"/>
        <dbReference type="ChEBI" id="CHEBI:58121"/>
        <dbReference type="EC" id="5.1.3.1"/>
    </reaction>
</comment>
<dbReference type="GO" id="GO:0019323">
    <property type="term" value="P:pentose catabolic process"/>
    <property type="evidence" value="ECO:0007669"/>
    <property type="project" value="UniProtKB-UniRule"/>
</dbReference>
<dbReference type="EMBL" id="CAJEWD010000008">
    <property type="protein sequence ID" value="CAD2079213.1"/>
    <property type="molecule type" value="Genomic_DNA"/>
</dbReference>
<evidence type="ECO:0000256" key="2">
    <source>
        <dbReference type="ARBA" id="ARBA00001936"/>
    </source>
</evidence>
<comment type="cofactor">
    <cofactor evidence="10 13">
        <name>a divalent metal cation</name>
        <dbReference type="ChEBI" id="CHEBI:60240"/>
    </cofactor>
    <text evidence="10 13">Binds 1 divalent metal cation per subunit.</text>
</comment>
<dbReference type="InterPro" id="IPR013785">
    <property type="entry name" value="Aldolase_TIM"/>
</dbReference>
<dbReference type="SUPFAM" id="SSF51366">
    <property type="entry name" value="Ribulose-phoshate binding barrel"/>
    <property type="match status" value="1"/>
</dbReference>
<dbReference type="GO" id="GO:0046872">
    <property type="term" value="F:metal ion binding"/>
    <property type="evidence" value="ECO:0007669"/>
    <property type="project" value="UniProtKB-UniRule"/>
</dbReference>
<feature type="active site" description="Proton acceptor" evidence="10 12">
    <location>
        <position position="34"/>
    </location>
</feature>
<dbReference type="Pfam" id="PF00834">
    <property type="entry name" value="Ribul_P_3_epim"/>
    <property type="match status" value="1"/>
</dbReference>
<evidence type="ECO:0000313" key="16">
    <source>
        <dbReference type="Proteomes" id="UP000589351"/>
    </source>
</evidence>
<keyword evidence="16" id="KW-1185">Reference proteome</keyword>
<reference evidence="15 16" key="1">
    <citation type="submission" date="2020-07" db="EMBL/GenBank/DDBJ databases">
        <authorList>
            <person name="Criscuolo A."/>
        </authorList>
    </citation>
    <scope>NUCLEOTIDE SEQUENCE [LARGE SCALE GENOMIC DNA]</scope>
    <source>
        <strain evidence="15">CIP111649</strain>
    </source>
</reference>
<feature type="active site" description="Proton donor" evidence="10 12">
    <location>
        <position position="174"/>
    </location>
</feature>
<comment type="pathway">
    <text evidence="10">Carbohydrate degradation.</text>
</comment>
<evidence type="ECO:0000256" key="8">
    <source>
        <dbReference type="ARBA" id="ARBA00022723"/>
    </source>
</evidence>
<dbReference type="InterPro" id="IPR011060">
    <property type="entry name" value="RibuloseP-bd_barrel"/>
</dbReference>
<comment type="cofactor">
    <cofactor evidence="2">
        <name>Mn(2+)</name>
        <dbReference type="ChEBI" id="CHEBI:29035"/>
    </cofactor>
</comment>
<evidence type="ECO:0000256" key="9">
    <source>
        <dbReference type="ARBA" id="ARBA00023235"/>
    </source>
</evidence>
<dbReference type="InterPro" id="IPR000056">
    <property type="entry name" value="Ribul_P_3_epim-like"/>
</dbReference>
<accession>A0A6V7RN99</accession>
<dbReference type="Proteomes" id="UP000589351">
    <property type="component" value="Unassembled WGS sequence"/>
</dbReference>
<dbReference type="NCBIfam" id="NF004076">
    <property type="entry name" value="PRK05581.1-4"/>
    <property type="match status" value="1"/>
</dbReference>
<feature type="binding site" evidence="10 13">
    <location>
        <position position="174"/>
    </location>
    <ligand>
        <name>a divalent metal cation</name>
        <dbReference type="ChEBI" id="CHEBI:60240"/>
    </ligand>
</feature>
<evidence type="ECO:0000313" key="15">
    <source>
        <dbReference type="EMBL" id="CAD2079213.1"/>
    </source>
</evidence>
<evidence type="ECO:0000256" key="3">
    <source>
        <dbReference type="ARBA" id="ARBA00001941"/>
    </source>
</evidence>
<dbReference type="FunFam" id="3.20.20.70:FF:000004">
    <property type="entry name" value="Ribulose-phosphate 3-epimerase"/>
    <property type="match status" value="1"/>
</dbReference>
<dbReference type="CDD" id="cd00429">
    <property type="entry name" value="RPE"/>
    <property type="match status" value="1"/>
</dbReference>
<keyword evidence="13" id="KW-0862">Zinc</keyword>
<feature type="binding site" evidence="10 14">
    <location>
        <position position="7"/>
    </location>
    <ligand>
        <name>substrate</name>
    </ligand>
</feature>
<comment type="cofactor">
    <cofactor evidence="5">
        <name>Fe(2+)</name>
        <dbReference type="ChEBI" id="CHEBI:29033"/>
    </cofactor>
</comment>
<comment type="function">
    <text evidence="10">Catalyzes the reversible epimerization of D-ribulose 5-phosphate to D-xylulose 5-phosphate.</text>
</comment>
<dbReference type="PROSITE" id="PS01086">
    <property type="entry name" value="RIBUL_P_3_EPIMER_2"/>
    <property type="match status" value="1"/>
</dbReference>
<evidence type="ECO:0000256" key="10">
    <source>
        <dbReference type="HAMAP-Rule" id="MF_02227"/>
    </source>
</evidence>
<dbReference type="Gene3D" id="3.20.20.70">
    <property type="entry name" value="Aldolase class I"/>
    <property type="match status" value="1"/>
</dbReference>
<protein>
    <recommendedName>
        <fullName evidence="7 10">Ribulose-phosphate 3-epimerase</fullName>
        <ecNumber evidence="7 10">5.1.3.1</ecNumber>
    </recommendedName>
</protein>
<comment type="caution">
    <text evidence="15">The sequence shown here is derived from an EMBL/GenBank/DDBJ whole genome shotgun (WGS) entry which is preliminary data.</text>
</comment>
<dbReference type="PANTHER" id="PTHR11749">
    <property type="entry name" value="RIBULOSE-5-PHOSPHATE-3-EPIMERASE"/>
    <property type="match status" value="1"/>
</dbReference>
<keyword evidence="8 10" id="KW-0479">Metal-binding</keyword>
<evidence type="ECO:0000256" key="5">
    <source>
        <dbReference type="ARBA" id="ARBA00001954"/>
    </source>
</evidence>